<dbReference type="GO" id="GO:0005777">
    <property type="term" value="C:peroxisome"/>
    <property type="evidence" value="ECO:0007669"/>
    <property type="project" value="TreeGrafter"/>
</dbReference>
<keyword evidence="6" id="KW-1133">Transmembrane helix</keyword>
<evidence type="ECO:0000256" key="7">
    <source>
        <dbReference type="ARBA" id="ARBA00023098"/>
    </source>
</evidence>
<dbReference type="InterPro" id="IPR013120">
    <property type="entry name" value="FAR_NAD-bd"/>
</dbReference>
<dbReference type="InterPro" id="IPR036291">
    <property type="entry name" value="NAD(P)-bd_dom_sf"/>
</dbReference>
<dbReference type="InterPro" id="IPR026055">
    <property type="entry name" value="FAR"/>
</dbReference>
<dbReference type="FunFam" id="3.40.50.720:FF:000143">
    <property type="entry name" value="Fatty acyl-CoA reductase"/>
    <property type="match status" value="1"/>
</dbReference>
<comment type="similarity">
    <text evidence="2 10">Belongs to the fatty acyl-CoA reductase family.</text>
</comment>
<evidence type="ECO:0000256" key="9">
    <source>
        <dbReference type="ARBA" id="ARBA00052530"/>
    </source>
</evidence>
<dbReference type="CDD" id="cd05236">
    <property type="entry name" value="FAR-N_SDR_e"/>
    <property type="match status" value="1"/>
</dbReference>
<protein>
    <recommendedName>
        <fullName evidence="10">Fatty acyl-CoA reductase</fullName>
        <ecNumber evidence="10">1.2.1.84</ecNumber>
    </recommendedName>
</protein>
<evidence type="ECO:0000313" key="13">
    <source>
        <dbReference type="EMBL" id="ADI82777.1"/>
    </source>
</evidence>
<dbReference type="AlphaFoldDB" id="D9D5H7"/>
<evidence type="ECO:0000259" key="12">
    <source>
        <dbReference type="Pfam" id="PF07993"/>
    </source>
</evidence>
<dbReference type="SUPFAM" id="SSF51735">
    <property type="entry name" value="NAD(P)-binding Rossmann-fold domains"/>
    <property type="match status" value="1"/>
</dbReference>
<accession>D9D5H7</accession>
<keyword evidence="5 10" id="KW-0521">NADP</keyword>
<dbReference type="EC" id="1.2.1.84" evidence="10"/>
<dbReference type="Pfam" id="PF07993">
    <property type="entry name" value="NAD_binding_4"/>
    <property type="match status" value="1"/>
</dbReference>
<dbReference type="Gene3D" id="3.40.50.720">
    <property type="entry name" value="NAD(P)-binding Rossmann-like Domain"/>
    <property type="match status" value="1"/>
</dbReference>
<comment type="subcellular location">
    <subcellularLocation>
        <location evidence="1">Membrane</location>
        <topology evidence="1">Multi-pass membrane protein</topology>
    </subcellularLocation>
</comment>
<keyword evidence="4" id="KW-0812">Transmembrane</keyword>
<proteinExistence type="evidence at transcript level"/>
<dbReference type="PANTHER" id="PTHR11011">
    <property type="entry name" value="MALE STERILITY PROTEIN 2-RELATED"/>
    <property type="match status" value="1"/>
</dbReference>
<dbReference type="GO" id="GO:0016020">
    <property type="term" value="C:membrane"/>
    <property type="evidence" value="ECO:0007669"/>
    <property type="project" value="UniProtKB-SubCell"/>
</dbReference>
<evidence type="ECO:0000256" key="8">
    <source>
        <dbReference type="ARBA" id="ARBA00023136"/>
    </source>
</evidence>
<dbReference type="GO" id="GO:0102965">
    <property type="term" value="F:alcohol-forming long-chain fatty acyl-CoA reductase activity"/>
    <property type="evidence" value="ECO:0007669"/>
    <property type="project" value="UniProtKB-EC"/>
</dbReference>
<evidence type="ECO:0000256" key="5">
    <source>
        <dbReference type="ARBA" id="ARBA00022857"/>
    </source>
</evidence>
<keyword evidence="10" id="KW-0560">Oxidoreductase</keyword>
<name>D9D5H7_OSTNU</name>
<keyword evidence="7 10" id="KW-0443">Lipid metabolism</keyword>
<dbReference type="PANTHER" id="PTHR11011:SF118">
    <property type="entry name" value="FATTY ACYL-COA REDUCTASE"/>
    <property type="match status" value="1"/>
</dbReference>
<feature type="domain" description="Fatty acyl-CoA reductase C-terminal" evidence="11">
    <location>
        <begin position="360"/>
        <end position="451"/>
    </location>
</feature>
<dbReference type="EMBL" id="GU808253">
    <property type="protein sequence ID" value="ADI82777.1"/>
    <property type="molecule type" value="mRNA"/>
</dbReference>
<organism evidence="13">
    <name type="scientific">Ostrinia nubilalis</name>
    <name type="common">European corn borer</name>
    <name type="synonym">Pyralis nubilalis</name>
    <dbReference type="NCBI Taxonomy" id="29057"/>
    <lineage>
        <taxon>Eukaryota</taxon>
        <taxon>Metazoa</taxon>
        <taxon>Ecdysozoa</taxon>
        <taxon>Arthropoda</taxon>
        <taxon>Hexapoda</taxon>
        <taxon>Insecta</taxon>
        <taxon>Pterygota</taxon>
        <taxon>Neoptera</taxon>
        <taxon>Endopterygota</taxon>
        <taxon>Lepidoptera</taxon>
        <taxon>Glossata</taxon>
        <taxon>Ditrysia</taxon>
        <taxon>Pyraloidea</taxon>
        <taxon>Crambidae</taxon>
        <taxon>Pyraustinae</taxon>
        <taxon>Ostrinia</taxon>
    </lineage>
</organism>
<dbReference type="GO" id="GO:0080019">
    <property type="term" value="F:alcohol-forming very long-chain fatty acyl-CoA reductase activity"/>
    <property type="evidence" value="ECO:0007669"/>
    <property type="project" value="InterPro"/>
</dbReference>
<evidence type="ECO:0000256" key="2">
    <source>
        <dbReference type="ARBA" id="ARBA00005928"/>
    </source>
</evidence>
<evidence type="ECO:0000256" key="3">
    <source>
        <dbReference type="ARBA" id="ARBA00022516"/>
    </source>
</evidence>
<dbReference type="InterPro" id="IPR033640">
    <property type="entry name" value="FAR_C"/>
</dbReference>
<reference evidence="13" key="1">
    <citation type="submission" date="2010-02" db="EMBL/GenBank/DDBJ databases">
        <title>Molecular characterization of fatty acyl CoA reductases in Ostrinia nubilalis Z.</title>
        <authorList>
            <person name="Lassance J.-M."/>
            <person name="Lofstedt C."/>
        </authorList>
    </citation>
    <scope>NUCLEOTIDE SEQUENCE</scope>
    <source>
        <strain evidence="13">Z</strain>
        <tissue evidence="13">Pheromone gland</tissue>
    </source>
</reference>
<dbReference type="Pfam" id="PF03015">
    <property type="entry name" value="Sterile"/>
    <property type="match status" value="1"/>
</dbReference>
<dbReference type="GO" id="GO:0035336">
    <property type="term" value="P:long-chain fatty-acyl-CoA metabolic process"/>
    <property type="evidence" value="ECO:0007669"/>
    <property type="project" value="TreeGrafter"/>
</dbReference>
<feature type="domain" description="Thioester reductase (TE)" evidence="12">
    <location>
        <begin position="18"/>
        <end position="287"/>
    </location>
</feature>
<keyword evidence="3 10" id="KW-0444">Lipid biosynthesis</keyword>
<keyword evidence="8" id="KW-0472">Membrane</keyword>
<comment type="catalytic activity">
    <reaction evidence="9 10">
        <text>a long-chain fatty acyl-CoA + 2 NADPH + 2 H(+) = a long-chain primary fatty alcohol + 2 NADP(+) + CoA</text>
        <dbReference type="Rhea" id="RHEA:52716"/>
        <dbReference type="ChEBI" id="CHEBI:15378"/>
        <dbReference type="ChEBI" id="CHEBI:57287"/>
        <dbReference type="ChEBI" id="CHEBI:57783"/>
        <dbReference type="ChEBI" id="CHEBI:58349"/>
        <dbReference type="ChEBI" id="CHEBI:77396"/>
        <dbReference type="ChEBI" id="CHEBI:83139"/>
        <dbReference type="EC" id="1.2.1.84"/>
    </reaction>
</comment>
<evidence type="ECO:0000256" key="4">
    <source>
        <dbReference type="ARBA" id="ARBA00022692"/>
    </source>
</evidence>
<evidence type="ECO:0000256" key="10">
    <source>
        <dbReference type="RuleBase" id="RU363097"/>
    </source>
</evidence>
<comment type="function">
    <text evidence="10">Catalyzes the reduction of fatty acyl-CoA to fatty alcohols.</text>
</comment>
<evidence type="ECO:0000259" key="11">
    <source>
        <dbReference type="Pfam" id="PF03015"/>
    </source>
</evidence>
<dbReference type="CDD" id="cd09071">
    <property type="entry name" value="FAR_C"/>
    <property type="match status" value="1"/>
</dbReference>
<evidence type="ECO:0000256" key="1">
    <source>
        <dbReference type="ARBA" id="ARBA00004141"/>
    </source>
</evidence>
<evidence type="ECO:0000256" key="6">
    <source>
        <dbReference type="ARBA" id="ARBA00022989"/>
    </source>
</evidence>
<sequence>MAPSMTVPEYYAGKTLFITGSTGFMGKVLIEKLLRSCPDIKKIYLLMRPKKGHGSKERLDGFMNCRVFDKLKSEHPEQFHKLQVVPGDILMEDLGLSVEDRDTLQRECQVLMHCAACVRFDMFIRDAVNMNTVGTKRVLDVASGMKQIEVFVHVSTAYCRCEVEVLEERLYPAKHRPKHVIETVNWMDDELLTHLQPKIIEPQPNTYAYTKSLTEDLVAQHAGKFPIVIARPSIVTAAYKEPMPGWVDNLNGPTGLLVGAGKGVIRTMHCNENYAADIVPVDMVVNACILLGYTTALEKPKEVQFCNIAQSGINGFTWGEALALGRIHVMEYPFSICLWYPGGAPSASRLRHQVTLFLTHTLPAYTVDLLARALQQKPFMVKMQKRIQSGLEVLQYYTTKEWHFRNENLRALRTKVTEEDDETFYTDLTVIDWNTYIRDYIKGAREFVMKEDPSTLPQARRLNRQLYYLDTFTKIFIYSIIASSWMKRSISNILKMFWAA</sequence>